<sequence length="908" mass="99715">MSFRARPPSPTNTAFSGVSNYRSESYRTLRDPQRPNGSMGGAGAEPLPQTDGQKIAKVHFDELQAFLSTHIAKEAPNSRASAREKLTRLTRQQFQELSTDVYDELIRRNAKSETPHLPTRDDFHPKRNQARQKLSTLPKARFKDLASDVYFELGRRYPEFKEPEIQPDTPESNYDDYGGEKAVSGRPVPQDGYRTRSPDNSNNMSNGIGRLGQARADLGPARRTTPDQTYGRRSEDNRPFGRQPSQASRNGAGNDDGESTYSASRRRPSNGSEAQYARKMADSVPPGPSTATSGMVPYGRDSRAPRESDIRDSVASDLSADIKLDDTPPPPMQRKGSGGNNLAASTAGLDESKWGSSPVTPLQGGLSALAAGLGKNRNRSPPSDEDDRTDFFDTSTVGGRARSGSGGSNTARRPTFGGVDREETEKMRKDYEYRITNLQSKVGTLQDELDRVNKERQSDKERIRELTDEIASMRSKSGDTSSALRDMERRLADERSERERAERQMVEAHSQELRKLQQRCDELERDKGSASAFGDSAGIIEDLKAGMESLLEEVNELATRNDQLNSAKDEDAAMIQQLEEQVADYKKKYEKAKTELRGLKATSQLFLQRPRNEDQLPTSRTGAIQDVHITAFQSAADELLSAGRSDAPSRVLTPMKAVVDAVSAIIEDARAYDLAQRSKDDTPIDYATIDNLCERTQATLSNLVTASKTHATSYGLSPVSLLDAALSHVSASVTELAKLLLVRRSPRETDGASTNGMSNGRYGNNLTVGNAPKLVRIEEPMSPDYSEPPSAGRGDWAEVKPYLEAQSEQLVQSIQAILNAVRNPSPSVELNDNVTQIITIVSSIVAVSRDSLPQSSYSRGLTILNTLSEHCNKLSETQSERTISKDGRQVLAQSSFAIASAVKELMKL</sequence>
<organism evidence="4 5">
    <name type="scientific">Serendipita indica (strain DSM 11827)</name>
    <name type="common">Root endophyte fungus</name>
    <name type="synonym">Piriformospora indica</name>
    <dbReference type="NCBI Taxonomy" id="1109443"/>
    <lineage>
        <taxon>Eukaryota</taxon>
        <taxon>Fungi</taxon>
        <taxon>Dikarya</taxon>
        <taxon>Basidiomycota</taxon>
        <taxon>Agaricomycotina</taxon>
        <taxon>Agaricomycetes</taxon>
        <taxon>Sebacinales</taxon>
        <taxon>Serendipitaceae</taxon>
        <taxon>Serendipita</taxon>
    </lineage>
</organism>
<feature type="compositionally biased region" description="Low complexity" evidence="2">
    <location>
        <begin position="362"/>
        <end position="374"/>
    </location>
</feature>
<feature type="region of interest" description="Disordered" evidence="2">
    <location>
        <begin position="110"/>
        <end position="138"/>
    </location>
</feature>
<dbReference type="Proteomes" id="UP000007148">
    <property type="component" value="Unassembled WGS sequence"/>
</dbReference>
<dbReference type="PANTHER" id="PTHR21601:SF0">
    <property type="entry name" value="PROTEIN SPA2-RELATED"/>
    <property type="match status" value="1"/>
</dbReference>
<keyword evidence="5" id="KW-1185">Reference proteome</keyword>
<feature type="compositionally biased region" description="Basic and acidic residues" evidence="2">
    <location>
        <begin position="230"/>
        <end position="239"/>
    </location>
</feature>
<dbReference type="InterPro" id="IPR022018">
    <property type="entry name" value="GIT1_C"/>
</dbReference>
<dbReference type="InParanoid" id="G4TB25"/>
<dbReference type="EMBL" id="CAFZ01000034">
    <property type="protein sequence ID" value="CCA68501.1"/>
    <property type="molecule type" value="Genomic_DNA"/>
</dbReference>
<evidence type="ECO:0000313" key="5">
    <source>
        <dbReference type="Proteomes" id="UP000007148"/>
    </source>
</evidence>
<feature type="compositionally biased region" description="Polar residues" evidence="2">
    <location>
        <begin position="11"/>
        <end position="23"/>
    </location>
</feature>
<dbReference type="InterPro" id="IPR039892">
    <property type="entry name" value="Spa2/Sph1"/>
</dbReference>
<dbReference type="Pfam" id="PF08518">
    <property type="entry name" value="GIT_SHD"/>
    <property type="match status" value="2"/>
</dbReference>
<dbReference type="InterPro" id="IPR056439">
    <property type="entry name" value="VBS_C3G9"/>
</dbReference>
<evidence type="ECO:0000256" key="1">
    <source>
        <dbReference type="ARBA" id="ARBA00022737"/>
    </source>
</evidence>
<feature type="compositionally biased region" description="Polar residues" evidence="2">
    <location>
        <begin position="474"/>
        <end position="483"/>
    </location>
</feature>
<feature type="region of interest" description="Disordered" evidence="2">
    <location>
        <begin position="472"/>
        <end position="497"/>
    </location>
</feature>
<dbReference type="AlphaFoldDB" id="G4TB25"/>
<name>G4TB25_SERID</name>
<feature type="compositionally biased region" description="Polar residues" evidence="2">
    <location>
        <begin position="259"/>
        <end position="273"/>
    </location>
</feature>
<dbReference type="GO" id="GO:0005078">
    <property type="term" value="F:MAP-kinase scaffold activity"/>
    <property type="evidence" value="ECO:0007669"/>
    <property type="project" value="TreeGrafter"/>
</dbReference>
<dbReference type="SMART" id="SM00555">
    <property type="entry name" value="GIT"/>
    <property type="match status" value="2"/>
</dbReference>
<reference evidence="4 5" key="1">
    <citation type="journal article" date="2011" name="PLoS Pathog.">
        <title>Endophytic Life Strategies Decoded by Genome and Transcriptome Analyses of the Mutualistic Root Symbiont Piriformospora indica.</title>
        <authorList>
            <person name="Zuccaro A."/>
            <person name="Lahrmann U."/>
            <person name="Guldener U."/>
            <person name="Langen G."/>
            <person name="Pfiffi S."/>
            <person name="Biedenkopf D."/>
            <person name="Wong P."/>
            <person name="Samans B."/>
            <person name="Grimm C."/>
            <person name="Basiewicz M."/>
            <person name="Murat C."/>
            <person name="Martin F."/>
            <person name="Kogel K.H."/>
        </authorList>
    </citation>
    <scope>NUCLEOTIDE SEQUENCE [LARGE SCALE GENOMIC DNA]</scope>
    <source>
        <strain evidence="4 5">DSM 11827</strain>
    </source>
</reference>
<dbReference type="Gene3D" id="1.20.120.330">
    <property type="entry name" value="Nucleotidyltransferases domain 2"/>
    <property type="match status" value="1"/>
</dbReference>
<dbReference type="SUPFAM" id="SSF90257">
    <property type="entry name" value="Myosin rod fragments"/>
    <property type="match status" value="1"/>
</dbReference>
<proteinExistence type="predicted"/>
<feature type="compositionally biased region" description="Basic and acidic residues" evidence="2">
    <location>
        <begin position="485"/>
        <end position="497"/>
    </location>
</feature>
<feature type="domain" description="GIT Spa2 homology (SHD)" evidence="3">
    <location>
        <begin position="82"/>
        <end position="112"/>
    </location>
</feature>
<feature type="compositionally biased region" description="Basic and acidic residues" evidence="2">
    <location>
        <begin position="300"/>
        <end position="326"/>
    </location>
</feature>
<feature type="domain" description="GIT Spa2 homology (SHD)" evidence="3">
    <location>
        <begin position="130"/>
        <end position="160"/>
    </location>
</feature>
<feature type="compositionally biased region" description="Basic and acidic residues" evidence="2">
    <location>
        <begin position="24"/>
        <end position="33"/>
    </location>
</feature>
<evidence type="ECO:0000256" key="2">
    <source>
        <dbReference type="SAM" id="MobiDB-lite"/>
    </source>
</evidence>
<feature type="compositionally biased region" description="Basic and acidic residues" evidence="2">
    <location>
        <begin position="110"/>
        <end position="125"/>
    </location>
</feature>
<dbReference type="eggNOG" id="ENOG502QS1N">
    <property type="taxonomic scope" value="Eukaryota"/>
</dbReference>
<protein>
    <submittedName>
        <fullName evidence="4">Related to SPA2 protein</fullName>
    </submittedName>
</protein>
<feature type="region of interest" description="Disordered" evidence="2">
    <location>
        <begin position="160"/>
        <end position="424"/>
    </location>
</feature>
<evidence type="ECO:0000259" key="3">
    <source>
        <dbReference type="SMART" id="SM00555"/>
    </source>
</evidence>
<dbReference type="GO" id="GO:1902716">
    <property type="term" value="C:cell cortex of growing cell tip"/>
    <property type="evidence" value="ECO:0007669"/>
    <property type="project" value="TreeGrafter"/>
</dbReference>
<dbReference type="OMA" id="VPNKSIM"/>
<gene>
    <name evidence="4" type="ORF">PIIN_02365</name>
</gene>
<comment type="caution">
    <text evidence="4">The sequence shown here is derived from an EMBL/GenBank/DDBJ whole genome shotgun (WGS) entry which is preliminary data.</text>
</comment>
<dbReference type="PANTHER" id="PTHR21601">
    <property type="entry name" value="SPA2 PROTEIN"/>
    <property type="match status" value="1"/>
</dbReference>
<keyword evidence="1" id="KW-0677">Repeat</keyword>
<dbReference type="OrthoDB" id="5588096at2759"/>
<feature type="compositionally biased region" description="Low complexity" evidence="2">
    <location>
        <begin position="394"/>
        <end position="413"/>
    </location>
</feature>
<dbReference type="Pfam" id="PF12205">
    <property type="entry name" value="GIT1_C"/>
    <property type="match status" value="1"/>
</dbReference>
<dbReference type="Gene3D" id="1.10.287.1490">
    <property type="match status" value="1"/>
</dbReference>
<dbReference type="Pfam" id="PF23742">
    <property type="entry name" value="VBS_C3G9"/>
    <property type="match status" value="1"/>
</dbReference>
<evidence type="ECO:0000313" key="4">
    <source>
        <dbReference type="EMBL" id="CCA68501.1"/>
    </source>
</evidence>
<dbReference type="InterPro" id="IPR013724">
    <property type="entry name" value="GIT_SHD"/>
</dbReference>
<accession>G4TB25</accession>
<feature type="region of interest" description="Disordered" evidence="2">
    <location>
        <begin position="1"/>
        <end position="51"/>
    </location>
</feature>
<dbReference type="GO" id="GO:0005826">
    <property type="term" value="C:actomyosin contractile ring"/>
    <property type="evidence" value="ECO:0007669"/>
    <property type="project" value="TreeGrafter"/>
</dbReference>
<dbReference type="STRING" id="1109443.G4TB25"/>
<dbReference type="HOGENOM" id="CLU_006748_0_0_1"/>